<evidence type="ECO:0000256" key="6">
    <source>
        <dbReference type="ARBA" id="ARBA00022763"/>
    </source>
</evidence>
<evidence type="ECO:0000256" key="1">
    <source>
        <dbReference type="ARBA" id="ARBA00001946"/>
    </source>
</evidence>
<dbReference type="InterPro" id="IPR013785">
    <property type="entry name" value="Aldolase_TIM"/>
</dbReference>
<comment type="similarity">
    <text evidence="2">Belongs to the Nudix hydrolase family.</text>
</comment>
<dbReference type="GO" id="GO:0044716">
    <property type="term" value="F:8-oxo-GDP phosphatase activity"/>
    <property type="evidence" value="ECO:0007669"/>
    <property type="project" value="TreeGrafter"/>
</dbReference>
<dbReference type="Gene3D" id="3.20.20.70">
    <property type="entry name" value="Aldolase class I"/>
    <property type="match status" value="1"/>
</dbReference>
<dbReference type="CDD" id="cd03425">
    <property type="entry name" value="NUDIX_MutT_NudA_like"/>
    <property type="match status" value="1"/>
</dbReference>
<comment type="cofactor">
    <cofactor evidence="1">
        <name>Mg(2+)</name>
        <dbReference type="ChEBI" id="CHEBI:18420"/>
    </cofactor>
</comment>
<reference evidence="13" key="1">
    <citation type="submission" date="2018-06" db="EMBL/GenBank/DDBJ databases">
        <authorList>
            <person name="Zhirakovskaya E."/>
        </authorList>
    </citation>
    <scope>NUCLEOTIDE SEQUENCE</scope>
</reference>
<dbReference type="CDD" id="cd00564">
    <property type="entry name" value="TMP_TenI"/>
    <property type="match status" value="1"/>
</dbReference>
<dbReference type="InterPro" id="IPR047127">
    <property type="entry name" value="MutT-like"/>
</dbReference>
<keyword evidence="7 13" id="KW-0378">Hydrolase</keyword>
<evidence type="ECO:0000313" key="13">
    <source>
        <dbReference type="EMBL" id="VAW72319.1"/>
    </source>
</evidence>
<dbReference type="InterPro" id="IPR029119">
    <property type="entry name" value="MutY_C"/>
</dbReference>
<dbReference type="GO" id="GO:0009228">
    <property type="term" value="P:thiamine biosynthetic process"/>
    <property type="evidence" value="ECO:0007669"/>
    <property type="project" value="UniProtKB-KW"/>
</dbReference>
<dbReference type="EC" id="3.6.1.55" evidence="11"/>
<gene>
    <name evidence="13" type="ORF">MNBD_GAMMA12-1715</name>
</gene>
<comment type="catalytic activity">
    <reaction evidence="10">
        <text>8-oxo-dGTP + H2O = 8-oxo-dGMP + diphosphate + H(+)</text>
        <dbReference type="Rhea" id="RHEA:31575"/>
        <dbReference type="ChEBI" id="CHEBI:15377"/>
        <dbReference type="ChEBI" id="CHEBI:15378"/>
        <dbReference type="ChEBI" id="CHEBI:33019"/>
        <dbReference type="ChEBI" id="CHEBI:63224"/>
        <dbReference type="ChEBI" id="CHEBI:77896"/>
        <dbReference type="EC" id="3.6.1.55"/>
    </reaction>
</comment>
<dbReference type="PANTHER" id="PTHR47707">
    <property type="entry name" value="8-OXO-DGTP DIPHOSPHATASE"/>
    <property type="match status" value="1"/>
</dbReference>
<evidence type="ECO:0000256" key="9">
    <source>
        <dbReference type="ARBA" id="ARBA00023204"/>
    </source>
</evidence>
<dbReference type="GO" id="GO:0035539">
    <property type="term" value="F:8-oxo-7,8-dihydrodeoxyguanosine triphosphate pyrophosphatase activity"/>
    <property type="evidence" value="ECO:0007669"/>
    <property type="project" value="UniProtKB-EC"/>
</dbReference>
<keyword evidence="6" id="KW-0227">DNA damage</keyword>
<dbReference type="SUPFAM" id="SSF55811">
    <property type="entry name" value="Nudix"/>
    <property type="match status" value="1"/>
</dbReference>
<evidence type="ECO:0000256" key="5">
    <source>
        <dbReference type="ARBA" id="ARBA00022723"/>
    </source>
</evidence>
<organism evidence="13">
    <name type="scientific">hydrothermal vent metagenome</name>
    <dbReference type="NCBI Taxonomy" id="652676"/>
    <lineage>
        <taxon>unclassified sequences</taxon>
        <taxon>metagenomes</taxon>
        <taxon>ecological metagenomes</taxon>
    </lineage>
</organism>
<dbReference type="Pfam" id="PF02581">
    <property type="entry name" value="TMP-TENI"/>
    <property type="match status" value="2"/>
</dbReference>
<dbReference type="GO" id="GO:0008413">
    <property type="term" value="F:8-oxo-7,8-dihydroguanosine triphosphate pyrophosphatase activity"/>
    <property type="evidence" value="ECO:0007669"/>
    <property type="project" value="TreeGrafter"/>
</dbReference>
<keyword evidence="3" id="KW-0515">Mutator protein</keyword>
<evidence type="ECO:0000256" key="7">
    <source>
        <dbReference type="ARBA" id="ARBA00022801"/>
    </source>
</evidence>
<dbReference type="InterPro" id="IPR015797">
    <property type="entry name" value="NUDIX_hydrolase-like_dom_sf"/>
</dbReference>
<sequence length="371" mass="40338">MTNPNNSSDTAKNIIHVAVAVIRDEHGQVLVSRRLKHVHQGGLWEFPGGKRELGESVFQALQRELMEELALTIIAARPLITITHAYDDCNVLLDVWAVTSYSGVAISCEGQQFKWLSPQSLFSLDMPAADVPIVQAVNLPDVYLITAEPEYLVSACCLSDTTENDQHKKKSISRFVTEFTHSVQSSSVVQLRLKNIPIDSWTKIAKECLQIAKHNNCQLIVNASIEQAISIGVTGVHLDGNQLQYLSHDLSQTGKSLSNTIQELIVAKDSPAHLTQSSASSGMMVSASCHNSQQLRMAEDLGVDFIVLSPVLKTASHPAAKGMGWEKFEILTRECNVPVFALGGLSAKDILVAQENGGQGVAGISAFWKSV</sequence>
<evidence type="ECO:0000256" key="4">
    <source>
        <dbReference type="ARBA" id="ARBA00022705"/>
    </source>
</evidence>
<dbReference type="GO" id="GO:0044715">
    <property type="term" value="F:8-oxo-dGDP phosphatase activity"/>
    <property type="evidence" value="ECO:0007669"/>
    <property type="project" value="TreeGrafter"/>
</dbReference>
<evidence type="ECO:0000259" key="12">
    <source>
        <dbReference type="PROSITE" id="PS51462"/>
    </source>
</evidence>
<dbReference type="InterPro" id="IPR000086">
    <property type="entry name" value="NUDIX_hydrolase_dom"/>
</dbReference>
<dbReference type="GO" id="GO:0006260">
    <property type="term" value="P:DNA replication"/>
    <property type="evidence" value="ECO:0007669"/>
    <property type="project" value="UniProtKB-KW"/>
</dbReference>
<dbReference type="Pfam" id="PF14815">
    <property type="entry name" value="NUDIX_4"/>
    <property type="match status" value="1"/>
</dbReference>
<dbReference type="AlphaFoldDB" id="A0A3B0YDR6"/>
<dbReference type="Gene3D" id="3.90.79.10">
    <property type="entry name" value="Nucleoside Triphosphate Pyrophosphohydrolase"/>
    <property type="match status" value="1"/>
</dbReference>
<accession>A0A3B0YDR6</accession>
<evidence type="ECO:0000256" key="3">
    <source>
        <dbReference type="ARBA" id="ARBA00022457"/>
    </source>
</evidence>
<dbReference type="GO" id="GO:0006281">
    <property type="term" value="P:DNA repair"/>
    <property type="evidence" value="ECO:0007669"/>
    <property type="project" value="UniProtKB-KW"/>
</dbReference>
<dbReference type="InterPro" id="IPR036206">
    <property type="entry name" value="ThiamineP_synth_sf"/>
</dbReference>
<dbReference type="GO" id="GO:0046872">
    <property type="term" value="F:metal ion binding"/>
    <property type="evidence" value="ECO:0007669"/>
    <property type="project" value="UniProtKB-KW"/>
</dbReference>
<evidence type="ECO:0000256" key="8">
    <source>
        <dbReference type="ARBA" id="ARBA00022842"/>
    </source>
</evidence>
<dbReference type="PANTHER" id="PTHR47707:SF1">
    <property type="entry name" value="NUDIX HYDROLASE FAMILY PROTEIN"/>
    <property type="match status" value="1"/>
</dbReference>
<keyword evidence="5" id="KW-0479">Metal-binding</keyword>
<name>A0A3B0YDR6_9ZZZZ</name>
<evidence type="ECO:0000256" key="2">
    <source>
        <dbReference type="ARBA" id="ARBA00005582"/>
    </source>
</evidence>
<evidence type="ECO:0000256" key="11">
    <source>
        <dbReference type="ARBA" id="ARBA00038905"/>
    </source>
</evidence>
<keyword evidence="9" id="KW-0234">DNA repair</keyword>
<dbReference type="PROSITE" id="PS51462">
    <property type="entry name" value="NUDIX"/>
    <property type="match status" value="1"/>
</dbReference>
<dbReference type="InterPro" id="IPR022998">
    <property type="entry name" value="ThiamineP_synth_TenI"/>
</dbReference>
<dbReference type="EMBL" id="UOFL01000036">
    <property type="protein sequence ID" value="VAW72319.1"/>
    <property type="molecule type" value="Genomic_DNA"/>
</dbReference>
<proteinExistence type="inferred from homology"/>
<feature type="domain" description="Nudix hydrolase" evidence="12">
    <location>
        <begin position="12"/>
        <end position="139"/>
    </location>
</feature>
<evidence type="ECO:0000256" key="10">
    <source>
        <dbReference type="ARBA" id="ARBA00035861"/>
    </source>
</evidence>
<keyword evidence="8" id="KW-0460">Magnesium</keyword>
<keyword evidence="4" id="KW-0235">DNA replication</keyword>
<dbReference type="SUPFAM" id="SSF51391">
    <property type="entry name" value="Thiamin phosphate synthase"/>
    <property type="match status" value="1"/>
</dbReference>
<protein>
    <recommendedName>
        <fullName evidence="11">8-oxo-dGTP diphosphatase</fullName>
        <ecNumber evidence="11">3.6.1.55</ecNumber>
    </recommendedName>
</protein>